<protein>
    <submittedName>
        <fullName evidence="1">Uncharacterized protein</fullName>
    </submittedName>
</protein>
<proteinExistence type="predicted"/>
<reference evidence="1 2" key="1">
    <citation type="submission" date="2019-09" db="EMBL/GenBank/DDBJ databases">
        <authorList>
            <person name="Chandra G."/>
            <person name="Truman W A."/>
        </authorList>
    </citation>
    <scope>NUCLEOTIDE SEQUENCE [LARGE SCALE GENOMIC DNA]</scope>
    <source>
        <strain evidence="1">PS880</strain>
    </source>
</reference>
<dbReference type="EMBL" id="CABVIH010000006">
    <property type="protein sequence ID" value="VVO74992.1"/>
    <property type="molecule type" value="Genomic_DNA"/>
</dbReference>
<accession>A0A5E7IH09</accession>
<dbReference type="OrthoDB" id="111944at2"/>
<name>A0A5E7IH09_PSEFL</name>
<organism evidence="1 2">
    <name type="scientific">Pseudomonas fluorescens</name>
    <dbReference type="NCBI Taxonomy" id="294"/>
    <lineage>
        <taxon>Bacteria</taxon>
        <taxon>Pseudomonadati</taxon>
        <taxon>Pseudomonadota</taxon>
        <taxon>Gammaproteobacteria</taxon>
        <taxon>Pseudomonadales</taxon>
        <taxon>Pseudomonadaceae</taxon>
        <taxon>Pseudomonas</taxon>
    </lineage>
</organism>
<sequence>MGIKAEKFDIRPVLTGDLKAISARISTNADEPAVVLIVDRATPEALDALGKSIEMLAHVFSQNMQKAGQETIDQIVSLFLPQVPVSSNLMREAQMLAKAKKAVLESGDWVTASDIAKLGEFTTNNPSSGPNKWKRHNRLFAIRHNGSDYFPVYGLDNDAAYRPLPAMREVINILATKKNSWGMAYWFASVSSLLGGKRPQDLLVTDPQRVIEAAMDEVAGITHG</sequence>
<dbReference type="RefSeq" id="WP_150779224.1">
    <property type="nucleotide sequence ID" value="NZ_CABVIH010000006.1"/>
</dbReference>
<gene>
    <name evidence="1" type="ORF">PS880_01504</name>
</gene>
<dbReference type="AlphaFoldDB" id="A0A5E7IH09"/>
<evidence type="ECO:0000313" key="2">
    <source>
        <dbReference type="Proteomes" id="UP000375525"/>
    </source>
</evidence>
<evidence type="ECO:0000313" key="1">
    <source>
        <dbReference type="EMBL" id="VVO74992.1"/>
    </source>
</evidence>
<dbReference type="Proteomes" id="UP000375525">
    <property type="component" value="Unassembled WGS sequence"/>
</dbReference>